<name>A0A8H9HRI8_KITAU</name>
<accession>A0A8H9HRI8</accession>
<feature type="compositionally biased region" description="Polar residues" evidence="1">
    <location>
        <begin position="1"/>
        <end position="11"/>
    </location>
</feature>
<evidence type="ECO:0000256" key="1">
    <source>
        <dbReference type="SAM" id="MobiDB-lite"/>
    </source>
</evidence>
<evidence type="ECO:0000313" key="2">
    <source>
        <dbReference type="EMBL" id="GGU79630.1"/>
    </source>
</evidence>
<evidence type="ECO:0000313" key="3">
    <source>
        <dbReference type="Proteomes" id="UP000610124"/>
    </source>
</evidence>
<feature type="region of interest" description="Disordered" evidence="1">
    <location>
        <begin position="1"/>
        <end position="28"/>
    </location>
</feature>
<dbReference type="InterPro" id="IPR007061">
    <property type="entry name" value="MST-like"/>
</dbReference>
<comment type="caution">
    <text evidence="2">The sequence shown here is derived from an EMBL/GenBank/DDBJ whole genome shotgun (WGS) entry which is preliminary data.</text>
</comment>
<protein>
    <submittedName>
        <fullName evidence="2">Mini-circle protein</fullName>
    </submittedName>
</protein>
<organism evidence="2 3">
    <name type="scientific">Kitasatospora aureofaciens</name>
    <name type="common">Streptomyces aureofaciens</name>
    <dbReference type="NCBI Taxonomy" id="1894"/>
    <lineage>
        <taxon>Bacteria</taxon>
        <taxon>Bacillati</taxon>
        <taxon>Actinomycetota</taxon>
        <taxon>Actinomycetes</taxon>
        <taxon>Kitasatosporales</taxon>
        <taxon>Streptomycetaceae</taxon>
        <taxon>Kitasatospora</taxon>
    </lineage>
</organism>
<gene>
    <name evidence="2" type="ORF">GCM10010502_34270</name>
</gene>
<dbReference type="AlphaFoldDB" id="A0A8H9HRI8"/>
<sequence length="183" mass="19410">MTENTATQSTAPLGAAPGKLSDSRPPTMNADERTTLLAFLDYLREAVIAKVDGLGDEDARRPGVASGTSLLWLVRHLTVVEHNWFEWAYGGLGEQGPVDSEAAVPADLTVAAAVAAYRDAIARANAVAQAAPDLDRPGARSLRPDAAEGPSLRWVLVHMIEETGRHAGHADIIREQLDGAVGR</sequence>
<dbReference type="EMBL" id="BMUB01000007">
    <property type="protein sequence ID" value="GGU79630.1"/>
    <property type="molecule type" value="Genomic_DNA"/>
</dbReference>
<dbReference type="InterPro" id="IPR034660">
    <property type="entry name" value="DinB/YfiT-like"/>
</dbReference>
<dbReference type="Gene3D" id="1.20.120.450">
    <property type="entry name" value="dinb family like domain"/>
    <property type="match status" value="1"/>
</dbReference>
<dbReference type="RefSeq" id="WP_232543127.1">
    <property type="nucleotide sequence ID" value="NZ_BMUB01000007.1"/>
</dbReference>
<dbReference type="SUPFAM" id="SSF109854">
    <property type="entry name" value="DinB/YfiT-like putative metalloenzymes"/>
    <property type="match status" value="1"/>
</dbReference>
<dbReference type="Pfam" id="PF04978">
    <property type="entry name" value="MST"/>
    <property type="match status" value="1"/>
</dbReference>
<reference evidence="2 3" key="1">
    <citation type="journal article" date="2014" name="Int. J. Syst. Evol. Microbiol.">
        <title>Complete genome sequence of Corynebacterium casei LMG S-19264T (=DSM 44701T), isolated from a smear-ripened cheese.</title>
        <authorList>
            <consortium name="US DOE Joint Genome Institute (JGI-PGF)"/>
            <person name="Walter F."/>
            <person name="Albersmeier A."/>
            <person name="Kalinowski J."/>
            <person name="Ruckert C."/>
        </authorList>
    </citation>
    <scope>NUCLEOTIDE SEQUENCE [LARGE SCALE GENOMIC DNA]</scope>
    <source>
        <strain evidence="2 3">JCM 4434</strain>
    </source>
</reference>
<proteinExistence type="predicted"/>
<dbReference type="GeneID" id="97486493"/>
<dbReference type="Proteomes" id="UP000610124">
    <property type="component" value="Unassembled WGS sequence"/>
</dbReference>